<comment type="similarity">
    <text evidence="1">Belongs to the glycosyl hydrolase 13 family.</text>
</comment>
<dbReference type="GO" id="GO:0004553">
    <property type="term" value="F:hydrolase activity, hydrolyzing O-glycosyl compounds"/>
    <property type="evidence" value="ECO:0007669"/>
    <property type="project" value="UniProtKB-ARBA"/>
</dbReference>
<dbReference type="Proteomes" id="UP000306102">
    <property type="component" value="Unassembled WGS sequence"/>
</dbReference>
<evidence type="ECO:0000256" key="3">
    <source>
        <dbReference type="SAM" id="SignalP"/>
    </source>
</evidence>
<dbReference type="InterPro" id="IPR017853">
    <property type="entry name" value="GH"/>
</dbReference>
<feature type="signal peptide" evidence="3">
    <location>
        <begin position="1"/>
        <end position="22"/>
    </location>
</feature>
<keyword evidence="3" id="KW-0732">Signal</keyword>
<evidence type="ECO:0000256" key="2">
    <source>
        <dbReference type="SAM" id="MobiDB-lite"/>
    </source>
</evidence>
<feature type="chain" id="PRO_5020344903" description="Pullulanase N2 domain-containing protein" evidence="3">
    <location>
        <begin position="23"/>
        <end position="763"/>
    </location>
</feature>
<feature type="region of interest" description="Disordered" evidence="2">
    <location>
        <begin position="568"/>
        <end position="645"/>
    </location>
</feature>
<dbReference type="STRING" id="542762.A0A4S4EG28"/>
<evidence type="ECO:0000313" key="6">
    <source>
        <dbReference type="Proteomes" id="UP000306102"/>
    </source>
</evidence>
<dbReference type="Gene3D" id="2.60.40.10">
    <property type="entry name" value="Immunoglobulins"/>
    <property type="match status" value="1"/>
</dbReference>
<dbReference type="CDD" id="cd02860">
    <property type="entry name" value="E_set_Pullulanase"/>
    <property type="match status" value="1"/>
</dbReference>
<dbReference type="SUPFAM" id="SSF81296">
    <property type="entry name" value="E set domains"/>
    <property type="match status" value="2"/>
</dbReference>
<accession>A0A4S4EG28</accession>
<reference evidence="5 6" key="1">
    <citation type="journal article" date="2018" name="Proc. Natl. Acad. Sci. U.S.A.">
        <title>Draft genome sequence of Camellia sinensis var. sinensis provides insights into the evolution of the tea genome and tea quality.</title>
        <authorList>
            <person name="Wei C."/>
            <person name="Yang H."/>
            <person name="Wang S."/>
            <person name="Zhao J."/>
            <person name="Liu C."/>
            <person name="Gao L."/>
            <person name="Xia E."/>
            <person name="Lu Y."/>
            <person name="Tai Y."/>
            <person name="She G."/>
            <person name="Sun J."/>
            <person name="Cao H."/>
            <person name="Tong W."/>
            <person name="Gao Q."/>
            <person name="Li Y."/>
            <person name="Deng W."/>
            <person name="Jiang X."/>
            <person name="Wang W."/>
            <person name="Chen Q."/>
            <person name="Zhang S."/>
            <person name="Li H."/>
            <person name="Wu J."/>
            <person name="Wang P."/>
            <person name="Li P."/>
            <person name="Shi C."/>
            <person name="Zheng F."/>
            <person name="Jian J."/>
            <person name="Huang B."/>
            <person name="Shan D."/>
            <person name="Shi M."/>
            <person name="Fang C."/>
            <person name="Yue Y."/>
            <person name="Li F."/>
            <person name="Li D."/>
            <person name="Wei S."/>
            <person name="Han B."/>
            <person name="Jiang C."/>
            <person name="Yin Y."/>
            <person name="Xia T."/>
            <person name="Zhang Z."/>
            <person name="Bennetzen J.L."/>
            <person name="Zhao S."/>
            <person name="Wan X."/>
        </authorList>
    </citation>
    <scope>NUCLEOTIDE SEQUENCE [LARGE SCALE GENOMIC DNA]</scope>
    <source>
        <strain evidence="6">cv. Shuchazao</strain>
        <tissue evidence="5">Leaf</tissue>
    </source>
</reference>
<feature type="compositionally biased region" description="Low complexity" evidence="2">
    <location>
        <begin position="597"/>
        <end position="626"/>
    </location>
</feature>
<gene>
    <name evidence="5" type="ORF">TEA_018971</name>
</gene>
<dbReference type="AlphaFoldDB" id="A0A4S4EG28"/>
<dbReference type="InterPro" id="IPR014756">
    <property type="entry name" value="Ig_E-set"/>
</dbReference>
<evidence type="ECO:0000256" key="1">
    <source>
        <dbReference type="ARBA" id="ARBA00008061"/>
    </source>
</evidence>
<protein>
    <recommendedName>
        <fullName evidence="4">Pullulanase N2 domain-containing protein</fullName>
    </recommendedName>
</protein>
<name>A0A4S4EG28_CAMSN</name>
<comment type="caution">
    <text evidence="5">The sequence shown here is derived from an EMBL/GenBank/DDBJ whole genome shotgun (WGS) entry which is preliminary data.</text>
</comment>
<dbReference type="PANTHER" id="PTHR43002">
    <property type="entry name" value="GLYCOGEN DEBRANCHING ENZYME"/>
    <property type="match status" value="1"/>
</dbReference>
<keyword evidence="6" id="KW-1185">Reference proteome</keyword>
<organism evidence="5 6">
    <name type="scientific">Camellia sinensis var. sinensis</name>
    <name type="common">China tea</name>
    <dbReference type="NCBI Taxonomy" id="542762"/>
    <lineage>
        <taxon>Eukaryota</taxon>
        <taxon>Viridiplantae</taxon>
        <taxon>Streptophyta</taxon>
        <taxon>Embryophyta</taxon>
        <taxon>Tracheophyta</taxon>
        <taxon>Spermatophyta</taxon>
        <taxon>Magnoliopsida</taxon>
        <taxon>eudicotyledons</taxon>
        <taxon>Gunneridae</taxon>
        <taxon>Pentapetalae</taxon>
        <taxon>asterids</taxon>
        <taxon>Ericales</taxon>
        <taxon>Theaceae</taxon>
        <taxon>Camellia</taxon>
    </lineage>
</organism>
<feature type="compositionally biased region" description="Basic residues" evidence="2">
    <location>
        <begin position="675"/>
        <end position="684"/>
    </location>
</feature>
<dbReference type="EMBL" id="SDRB02005015">
    <property type="protein sequence ID" value="THG14962.1"/>
    <property type="molecule type" value="Genomic_DNA"/>
</dbReference>
<dbReference type="InterPro" id="IPR040671">
    <property type="entry name" value="Pullulanase_N2"/>
</dbReference>
<evidence type="ECO:0000313" key="5">
    <source>
        <dbReference type="EMBL" id="THG14962.1"/>
    </source>
</evidence>
<sequence length="763" mass="84041">MLNAMHCGSCALSLSLLRSSYLVLHLHDSLLYCRAYWVSRSRIAWNVDAEDGSCYLYASKTAFLSVTNDGIQGYDVRIKLEVDNTGLSENVTEKFPHIRDYKAFKVPSTLDVESLVKCQLAVAIFNSDGKWSAATGLQLPGVLDELFSYNGPLGAVFSQEAVSLYLWAPTAQARHIPLFLCPTSISACIYEDPSAGDPVEIVPLQEFNGVWSANGLRSWEGCYYVYEVSVYHSSTLRVEKCIANDPYARGWTLFVDLDSDALKPEGWDKLADEKPDLLSFSDISIYEMHIRDFSANDPTVDPNFRGCYLAFASQDSAGVCHLKRLSSAGITHVHLLPTFQFADVADEKDKWKALPDNQVLESFPPDSDEQQDHITAVQNEDGYNWGYNPVIWGVPKGSYASNPNGPCRTIEFRKMVQALNHIGLRVVLDVVYNHLHGSGPFDENSVLDKVDGFRFDLMGHIMKRTMVKARSVLNGLSKDTRGVDGSSIYIYGEGWDFGEVAKNGRGINASQFNLCGTGIGSFNDRIRDALLGGSPFGHPLQQGFVTGLLLQSSCAILASKVVSQQQDTTVQSGNADNITAVKRPPNPRSRHQSRTPSAVASTGTTISSSATDSTSSAKSSSPSTTAFCPPGRPKRVPHSLQTKSDRASVVGDAIEYIKELLRTVNELKILGKKKRCGRERSKRHKTDDGSATSDVECSNIKPDLKQSYNGSTLRSSWLQRKSKDTEVDVRIIDDEVTIKLGQRKKITCLLLVSKVLDVLQLDV</sequence>
<dbReference type="Pfam" id="PF17967">
    <property type="entry name" value="Pullulanase_N2"/>
    <property type="match status" value="1"/>
</dbReference>
<dbReference type="Gene3D" id="3.20.20.80">
    <property type="entry name" value="Glycosidases"/>
    <property type="match status" value="2"/>
</dbReference>
<evidence type="ECO:0000259" key="4">
    <source>
        <dbReference type="Pfam" id="PF17967"/>
    </source>
</evidence>
<dbReference type="Gene3D" id="2.60.40.1130">
    <property type="entry name" value="Rab geranylgeranyltransferase alpha-subunit, insert domain"/>
    <property type="match status" value="1"/>
</dbReference>
<feature type="domain" description="Pullulanase N2" evidence="4">
    <location>
        <begin position="34"/>
        <end position="145"/>
    </location>
</feature>
<feature type="region of interest" description="Disordered" evidence="2">
    <location>
        <begin position="675"/>
        <end position="695"/>
    </location>
</feature>
<dbReference type="SUPFAM" id="SSF51445">
    <property type="entry name" value="(Trans)glycosidases"/>
    <property type="match status" value="1"/>
</dbReference>
<dbReference type="InterPro" id="IPR013783">
    <property type="entry name" value="Ig-like_fold"/>
</dbReference>
<proteinExistence type="inferred from homology"/>